<dbReference type="GO" id="GO:0016592">
    <property type="term" value="C:mediator complex"/>
    <property type="evidence" value="ECO:0007669"/>
    <property type="project" value="InterPro"/>
</dbReference>
<dbReference type="AlphaFoldDB" id="A0A2A9NKE4"/>
<keyword evidence="6 7" id="KW-0539">Nucleus</keyword>
<comment type="function">
    <text evidence="7">Component of the Mediator complex, a coactivator involved in the regulated transcription of nearly all RNA polymerase II-dependent genes. Mediator functions as a bridge to convey information from gene-specific regulatory proteins to the basal RNA polymerase II transcription machinery. Mediator is recruited to promoters by direct interactions with regulatory proteins and serves as a scaffold for the assembly of a functional preinitiation complex with RNA polymerase II and the general transcription factors.</text>
</comment>
<dbReference type="GO" id="GO:0006357">
    <property type="term" value="P:regulation of transcription by RNA polymerase II"/>
    <property type="evidence" value="ECO:0007669"/>
    <property type="project" value="InterPro"/>
</dbReference>
<dbReference type="Proteomes" id="UP000242287">
    <property type="component" value="Unassembled WGS sequence"/>
</dbReference>
<name>A0A2A9NKE4_9AGAR</name>
<evidence type="ECO:0000256" key="5">
    <source>
        <dbReference type="ARBA" id="ARBA00023163"/>
    </source>
</evidence>
<keyword evidence="8" id="KW-0175">Coiled coil</keyword>
<evidence type="ECO:0000256" key="4">
    <source>
        <dbReference type="ARBA" id="ARBA00023159"/>
    </source>
</evidence>
<evidence type="ECO:0000256" key="2">
    <source>
        <dbReference type="ARBA" id="ARBA00008089"/>
    </source>
</evidence>
<accession>A0A2A9NKE4</accession>
<evidence type="ECO:0000256" key="7">
    <source>
        <dbReference type="RuleBase" id="RU364145"/>
    </source>
</evidence>
<evidence type="ECO:0000256" key="6">
    <source>
        <dbReference type="ARBA" id="ARBA00023242"/>
    </source>
</evidence>
<evidence type="ECO:0000256" key="1">
    <source>
        <dbReference type="ARBA" id="ARBA00004123"/>
    </source>
</evidence>
<comment type="subunit">
    <text evidence="7">Component of the Mediator complex.</text>
</comment>
<gene>
    <name evidence="7" type="primary">MED9</name>
    <name evidence="9" type="ORF">AMATHDRAFT_150420</name>
</gene>
<keyword evidence="3 7" id="KW-0805">Transcription regulation</keyword>
<reference evidence="9 10" key="1">
    <citation type="submission" date="2014-02" db="EMBL/GenBank/DDBJ databases">
        <title>Transposable element dynamics among asymbiotic and ectomycorrhizal Amanita fungi.</title>
        <authorList>
            <consortium name="DOE Joint Genome Institute"/>
            <person name="Hess J."/>
            <person name="Skrede I."/>
            <person name="Wolfe B."/>
            <person name="LaButti K."/>
            <person name="Ohm R.A."/>
            <person name="Grigoriev I.V."/>
            <person name="Pringle A."/>
        </authorList>
    </citation>
    <scope>NUCLEOTIDE SEQUENCE [LARGE SCALE GENOMIC DNA]</scope>
    <source>
        <strain evidence="9 10">SKay4041</strain>
    </source>
</reference>
<evidence type="ECO:0000313" key="9">
    <source>
        <dbReference type="EMBL" id="PFH48226.1"/>
    </source>
</evidence>
<dbReference type="GO" id="GO:0003712">
    <property type="term" value="F:transcription coregulator activity"/>
    <property type="evidence" value="ECO:0007669"/>
    <property type="project" value="InterPro"/>
</dbReference>
<comment type="subcellular location">
    <subcellularLocation>
        <location evidence="1 7">Nucleus</location>
    </subcellularLocation>
</comment>
<dbReference type="EMBL" id="KZ302072">
    <property type="protein sequence ID" value="PFH48226.1"/>
    <property type="molecule type" value="Genomic_DNA"/>
</dbReference>
<evidence type="ECO:0000313" key="10">
    <source>
        <dbReference type="Proteomes" id="UP000242287"/>
    </source>
</evidence>
<keyword evidence="10" id="KW-1185">Reference proteome</keyword>
<sequence length="121" mass="13575">MSSNALPAELYQSLFKKLAVVLELTQKPDGVVTPQAKQALLQAANEYKNTLTQAKELAMNLPGGEMCIEDQDEVIEMLEEIRRRKKNMLERFSQRPLVSTTNFTANIKMEIDSTASTPTND</sequence>
<comment type="similarity">
    <text evidence="2 7">Belongs to the Mediator complex subunit 9 family.</text>
</comment>
<keyword evidence="4 7" id="KW-0010">Activator</keyword>
<keyword evidence="5 7" id="KW-0804">Transcription</keyword>
<proteinExistence type="inferred from homology"/>
<dbReference type="OrthoDB" id="2563275at2759"/>
<protein>
    <recommendedName>
        <fullName evidence="7">Mediator of RNA polymerase II transcription subunit 9</fullName>
    </recommendedName>
    <alternativeName>
        <fullName evidence="7">Mediator complex subunit 9</fullName>
    </alternativeName>
</protein>
<dbReference type="Pfam" id="PF07544">
    <property type="entry name" value="Med9"/>
    <property type="match status" value="1"/>
</dbReference>
<evidence type="ECO:0000256" key="3">
    <source>
        <dbReference type="ARBA" id="ARBA00023015"/>
    </source>
</evidence>
<feature type="coiled-coil region" evidence="8">
    <location>
        <begin position="37"/>
        <end position="95"/>
    </location>
</feature>
<evidence type="ECO:0000256" key="8">
    <source>
        <dbReference type="SAM" id="Coils"/>
    </source>
</evidence>
<organism evidence="9 10">
    <name type="scientific">Amanita thiersii Skay4041</name>
    <dbReference type="NCBI Taxonomy" id="703135"/>
    <lineage>
        <taxon>Eukaryota</taxon>
        <taxon>Fungi</taxon>
        <taxon>Dikarya</taxon>
        <taxon>Basidiomycota</taxon>
        <taxon>Agaricomycotina</taxon>
        <taxon>Agaricomycetes</taxon>
        <taxon>Agaricomycetidae</taxon>
        <taxon>Agaricales</taxon>
        <taxon>Pluteineae</taxon>
        <taxon>Amanitaceae</taxon>
        <taxon>Amanita</taxon>
    </lineage>
</organism>
<dbReference type="InterPro" id="IPR011425">
    <property type="entry name" value="Med9"/>
</dbReference>